<evidence type="ECO:0000256" key="1">
    <source>
        <dbReference type="SAM" id="MobiDB-lite"/>
    </source>
</evidence>
<feature type="region of interest" description="Disordered" evidence="1">
    <location>
        <begin position="58"/>
        <end position="80"/>
    </location>
</feature>
<reference evidence="2" key="1">
    <citation type="journal article" date="2020" name="bioRxiv">
        <title>Comparative genomics of Chlamydomonas.</title>
        <authorList>
            <person name="Craig R.J."/>
            <person name="Hasan A.R."/>
            <person name="Ness R.W."/>
            <person name="Keightley P.D."/>
        </authorList>
    </citation>
    <scope>NUCLEOTIDE SEQUENCE</scope>
    <source>
        <strain evidence="2">SAG 7.73</strain>
    </source>
</reference>
<dbReference type="Proteomes" id="UP000650467">
    <property type="component" value="Unassembled WGS sequence"/>
</dbReference>
<organism evidence="2 3">
    <name type="scientific">Chlamydomonas incerta</name>
    <dbReference type="NCBI Taxonomy" id="51695"/>
    <lineage>
        <taxon>Eukaryota</taxon>
        <taxon>Viridiplantae</taxon>
        <taxon>Chlorophyta</taxon>
        <taxon>core chlorophytes</taxon>
        <taxon>Chlorophyceae</taxon>
        <taxon>CS clade</taxon>
        <taxon>Chlamydomonadales</taxon>
        <taxon>Chlamydomonadaceae</taxon>
        <taxon>Chlamydomonas</taxon>
    </lineage>
</organism>
<sequence>MYKDQASRLALLRRLPEPSPKSGKSPGPELDPRGQYQAECHRPPELVNALVQKHYFPSEGAVSEGVGEEVPQEGGRSAEELEQRLSEYQRLVRRRAAQTSREIKAEQDAKLKLAQGARDRLQAAKDFGTRVAVGNARVLLRNKVHVATTSAAEAVQGQAAVPVAGARFAPPAPKGLCVPDQLMLEKEQYPPPPPTPPPVAKEELALDQSGQTLAEESRQPPASVLARQRLLSHCPADTASAAALSELANLNRSLGVTSADVGWSLDLQPQPAGFRTRVLQQVQATNAGGASSPGPSGKLYKGKLLPVAISSTDKLGLSRVAQKVSDLGVKLMLPRLCSCPNSASPFDPLYVQKCARNCPLYGQTARYEALLTSILKAADVI</sequence>
<keyword evidence="3" id="KW-1185">Reference proteome</keyword>
<name>A0A835TK72_CHLIN</name>
<gene>
    <name evidence="2" type="ORF">HXX76_004582</name>
</gene>
<accession>A0A835TK72</accession>
<proteinExistence type="predicted"/>
<dbReference type="AlphaFoldDB" id="A0A835TK72"/>
<comment type="caution">
    <text evidence="2">The sequence shown here is derived from an EMBL/GenBank/DDBJ whole genome shotgun (WGS) entry which is preliminary data.</text>
</comment>
<evidence type="ECO:0000313" key="3">
    <source>
        <dbReference type="Proteomes" id="UP000650467"/>
    </source>
</evidence>
<evidence type="ECO:0000313" key="2">
    <source>
        <dbReference type="EMBL" id="KAG2439220.1"/>
    </source>
</evidence>
<feature type="region of interest" description="Disordered" evidence="1">
    <location>
        <begin position="1"/>
        <end position="44"/>
    </location>
</feature>
<dbReference type="OrthoDB" id="535237at2759"/>
<protein>
    <submittedName>
        <fullName evidence="2">Uncharacterized protein</fullName>
    </submittedName>
</protein>
<dbReference type="EMBL" id="JAEHOC010000008">
    <property type="protein sequence ID" value="KAG2439220.1"/>
    <property type="molecule type" value="Genomic_DNA"/>
</dbReference>